<feature type="compositionally biased region" description="Basic residues" evidence="1">
    <location>
        <begin position="142"/>
        <end position="157"/>
    </location>
</feature>
<feature type="compositionally biased region" description="Basic and acidic residues" evidence="1">
    <location>
        <begin position="110"/>
        <end position="123"/>
    </location>
</feature>
<feature type="compositionally biased region" description="Basic residues" evidence="1">
    <location>
        <begin position="187"/>
        <end position="197"/>
    </location>
</feature>
<name>A0A7S2TJF9_9EUKA</name>
<feature type="compositionally biased region" description="Basic and acidic residues" evidence="1">
    <location>
        <begin position="50"/>
        <end position="61"/>
    </location>
</feature>
<organism evidence="2">
    <name type="scientific">Lotharella oceanica</name>
    <dbReference type="NCBI Taxonomy" id="641309"/>
    <lineage>
        <taxon>Eukaryota</taxon>
        <taxon>Sar</taxon>
        <taxon>Rhizaria</taxon>
        <taxon>Cercozoa</taxon>
        <taxon>Chlorarachniophyceae</taxon>
        <taxon>Lotharella</taxon>
    </lineage>
</organism>
<sequence length="218" mass="25306">MVHTRARQKKREAYLDGALQAFKTERENVEGSEDLATEPTQSKPSVHWLDSNKRGKKRNWENRYFGPSDTTKIYHPRQPLEKRPGQIADGKSLVSKLKRCRPPPIKKGYKYYEDAMTEEHSSGDSEEWVPDNDDGEDEWKPQKKKKKRNKNKKKKKNATTTASTKTTTRIQNTQTKKKTVAAEMEVKKRKPGFKRGVCKSSSANKKQKSQTRDKRVKR</sequence>
<evidence type="ECO:0000256" key="1">
    <source>
        <dbReference type="SAM" id="MobiDB-lite"/>
    </source>
</evidence>
<reference evidence="2" key="1">
    <citation type="submission" date="2021-01" db="EMBL/GenBank/DDBJ databases">
        <authorList>
            <person name="Corre E."/>
            <person name="Pelletier E."/>
            <person name="Niang G."/>
            <person name="Scheremetjew M."/>
            <person name="Finn R."/>
            <person name="Kale V."/>
            <person name="Holt S."/>
            <person name="Cochrane G."/>
            <person name="Meng A."/>
            <person name="Brown T."/>
            <person name="Cohen L."/>
        </authorList>
    </citation>
    <scope>NUCLEOTIDE SEQUENCE</scope>
    <source>
        <strain evidence="2">CCMP622</strain>
    </source>
</reference>
<feature type="compositionally biased region" description="Basic residues" evidence="1">
    <location>
        <begin position="205"/>
        <end position="218"/>
    </location>
</feature>
<protein>
    <submittedName>
        <fullName evidence="2">Uncharacterized protein</fullName>
    </submittedName>
</protein>
<evidence type="ECO:0000313" key="2">
    <source>
        <dbReference type="EMBL" id="CAD9753174.1"/>
    </source>
</evidence>
<dbReference type="AlphaFoldDB" id="A0A7S2TJF9"/>
<proteinExistence type="predicted"/>
<gene>
    <name evidence="2" type="ORF">LSP00402_LOCUS4570</name>
</gene>
<feature type="compositionally biased region" description="Acidic residues" evidence="1">
    <location>
        <begin position="124"/>
        <end position="137"/>
    </location>
</feature>
<feature type="compositionally biased region" description="Low complexity" evidence="1">
    <location>
        <begin position="158"/>
        <end position="174"/>
    </location>
</feature>
<feature type="region of interest" description="Disordered" evidence="1">
    <location>
        <begin position="25"/>
        <end position="218"/>
    </location>
</feature>
<accession>A0A7S2TJF9</accession>
<dbReference type="EMBL" id="HBHP01007369">
    <property type="protein sequence ID" value="CAD9753174.1"/>
    <property type="molecule type" value="Transcribed_RNA"/>
</dbReference>